<dbReference type="GO" id="GO:0003677">
    <property type="term" value="F:DNA binding"/>
    <property type="evidence" value="ECO:0007669"/>
    <property type="project" value="InterPro"/>
</dbReference>
<keyword evidence="11" id="KW-1185">Reference proteome</keyword>
<dbReference type="GO" id="GO:0015074">
    <property type="term" value="P:DNA integration"/>
    <property type="evidence" value="ECO:0007669"/>
    <property type="project" value="InterPro"/>
</dbReference>
<dbReference type="AlphaFoldDB" id="A0A9W9FLC5"/>
<name>A0A9W9FLC5_9EURO</name>
<accession>A0A9W9FLC5</accession>
<feature type="transmembrane region" description="Helical" evidence="9">
    <location>
        <begin position="767"/>
        <end position="785"/>
    </location>
</feature>
<evidence type="ECO:0000313" key="11">
    <source>
        <dbReference type="Proteomes" id="UP001141434"/>
    </source>
</evidence>
<feature type="compositionally biased region" description="Polar residues" evidence="8">
    <location>
        <begin position="23"/>
        <end position="36"/>
    </location>
</feature>
<protein>
    <submittedName>
        <fullName evidence="10">Uncharacterized protein</fullName>
    </submittedName>
</protein>
<comment type="similarity">
    <text evidence="2">Belongs to the chromate ion transporter (CHR) (TC 2.A.51) family.</text>
</comment>
<keyword evidence="7" id="KW-0175">Coiled coil</keyword>
<feature type="transmembrane region" description="Helical" evidence="9">
    <location>
        <begin position="937"/>
        <end position="961"/>
    </location>
</feature>
<proteinExistence type="inferred from homology"/>
<comment type="caution">
    <text evidence="10">The sequence shown here is derived from an EMBL/GenBank/DDBJ whole genome shotgun (WGS) entry which is preliminary data.</text>
</comment>
<dbReference type="InterPro" id="IPR021842">
    <property type="entry name" value="DUF3435"/>
</dbReference>
<dbReference type="GO" id="GO:0005886">
    <property type="term" value="C:plasma membrane"/>
    <property type="evidence" value="ECO:0007669"/>
    <property type="project" value="UniProtKB-SubCell"/>
</dbReference>
<dbReference type="PANTHER" id="PTHR37535">
    <property type="entry name" value="FLUG DOMAIN PROTEIN"/>
    <property type="match status" value="1"/>
</dbReference>
<dbReference type="Proteomes" id="UP001141434">
    <property type="component" value="Unassembled WGS sequence"/>
</dbReference>
<evidence type="ECO:0000256" key="9">
    <source>
        <dbReference type="SAM" id="Phobius"/>
    </source>
</evidence>
<keyword evidence="6 9" id="KW-0472">Membrane</keyword>
<keyword evidence="5 9" id="KW-1133">Transmembrane helix</keyword>
<feature type="compositionally biased region" description="Acidic residues" evidence="8">
    <location>
        <begin position="41"/>
        <end position="64"/>
    </location>
</feature>
<feature type="transmembrane region" description="Helical" evidence="9">
    <location>
        <begin position="1007"/>
        <end position="1027"/>
    </location>
</feature>
<feature type="coiled-coil region" evidence="7">
    <location>
        <begin position="504"/>
        <end position="578"/>
    </location>
</feature>
<feature type="transmembrane region" description="Helical" evidence="9">
    <location>
        <begin position="1047"/>
        <end position="1062"/>
    </location>
</feature>
<feature type="transmembrane region" description="Helical" evidence="9">
    <location>
        <begin position="904"/>
        <end position="925"/>
    </location>
</feature>
<organism evidence="10 11">
    <name type="scientific">Penicillium alfredii</name>
    <dbReference type="NCBI Taxonomy" id="1506179"/>
    <lineage>
        <taxon>Eukaryota</taxon>
        <taxon>Fungi</taxon>
        <taxon>Dikarya</taxon>
        <taxon>Ascomycota</taxon>
        <taxon>Pezizomycotina</taxon>
        <taxon>Eurotiomycetes</taxon>
        <taxon>Eurotiomycetidae</taxon>
        <taxon>Eurotiales</taxon>
        <taxon>Aspergillaceae</taxon>
        <taxon>Penicillium</taxon>
    </lineage>
</organism>
<reference evidence="10" key="1">
    <citation type="submission" date="2022-11" db="EMBL/GenBank/DDBJ databases">
        <authorList>
            <person name="Petersen C."/>
        </authorList>
    </citation>
    <scope>NUCLEOTIDE SEQUENCE</scope>
    <source>
        <strain evidence="10">IBT 34128</strain>
    </source>
</reference>
<evidence type="ECO:0000256" key="6">
    <source>
        <dbReference type="ARBA" id="ARBA00023136"/>
    </source>
</evidence>
<evidence type="ECO:0000256" key="3">
    <source>
        <dbReference type="ARBA" id="ARBA00022475"/>
    </source>
</evidence>
<dbReference type="InterPro" id="IPR003370">
    <property type="entry name" value="Chromate_transpt"/>
</dbReference>
<dbReference type="EMBL" id="JAPMSZ010000005">
    <property type="protein sequence ID" value="KAJ5102354.1"/>
    <property type="molecule type" value="Genomic_DNA"/>
</dbReference>
<feature type="region of interest" description="Disordered" evidence="8">
    <location>
        <begin position="799"/>
        <end position="831"/>
    </location>
</feature>
<gene>
    <name evidence="10" type="ORF">NUU61_004576</name>
</gene>
<dbReference type="OrthoDB" id="2160638at2759"/>
<comment type="subcellular location">
    <subcellularLocation>
        <location evidence="1">Cell membrane</location>
        <topology evidence="1">Multi-pass membrane protein</topology>
    </subcellularLocation>
</comment>
<evidence type="ECO:0000256" key="2">
    <source>
        <dbReference type="ARBA" id="ARBA00005262"/>
    </source>
</evidence>
<dbReference type="InterPro" id="IPR013762">
    <property type="entry name" value="Integrase-like_cat_sf"/>
</dbReference>
<keyword evidence="4 9" id="KW-0812">Transmembrane</keyword>
<feature type="transmembrane region" description="Helical" evidence="9">
    <location>
        <begin position="1067"/>
        <end position="1084"/>
    </location>
</feature>
<evidence type="ECO:0000256" key="5">
    <source>
        <dbReference type="ARBA" id="ARBA00022989"/>
    </source>
</evidence>
<evidence type="ECO:0000313" key="10">
    <source>
        <dbReference type="EMBL" id="KAJ5102354.1"/>
    </source>
</evidence>
<keyword evidence="3" id="KW-1003">Cell membrane</keyword>
<feature type="transmembrane region" description="Helical" evidence="9">
    <location>
        <begin position="973"/>
        <end position="995"/>
    </location>
</feature>
<dbReference type="PANTHER" id="PTHR37535:SF2">
    <property type="entry name" value="FINGER DOMAIN PROTEIN, PUTATIVE (AFU_ORTHOLOGUE AFUA_6G09300)-RELATED"/>
    <property type="match status" value="1"/>
</dbReference>
<evidence type="ECO:0000256" key="7">
    <source>
        <dbReference type="SAM" id="Coils"/>
    </source>
</evidence>
<dbReference type="Pfam" id="PF11917">
    <property type="entry name" value="DUF3435"/>
    <property type="match status" value="1"/>
</dbReference>
<dbReference type="GO" id="GO:0006310">
    <property type="term" value="P:DNA recombination"/>
    <property type="evidence" value="ECO:0007669"/>
    <property type="project" value="InterPro"/>
</dbReference>
<sequence>MRYPRPVLSDDESDASSGLPAIFSNNASGTDFSATPSDSDSSNEFESDSEESEDELASDDEEEQLSPEYFLQEAESLDVSQLRQKRYSPNTQERLDEAQDLWERFCKGAKCDPVECLSQLSDTETTVRFLKAFFSWRCRQRRGKNGRRNPGLKHKSSLDSLWKWWHLIYKAEVGHELSKDIQVKIRDVLAIVAKEEKLSLQPRPKATMYIEDVAEFARVILSTTEMTFPCGWYRIQLLFFCQLAAITGSRPRALLELRFRDLMLTLIRDPNGRRPRLFIYLRPEFTKTFLGEKESNTFPIPEIIFDPTLALSPHVFLLTMLLRIRAFKNMSQDGPILDGPEKLYSLRVLDGLGQQELKLKDDILDDYVFCQALREPDGFRIALDQKLTDGWLRYRMKRAGLITGFAEVARPYCLRYGAAKAFNDSPDVSNELQNVMLQHASINTFVRHYSVGIHVDAQAIVRGMPAQKELMRFASSMSRSIDPRRPWRLDDSSCINDVPSVRTLEDKKQARKQIRDDRKRTYEEAREVLERRFGDGPPQNGPRFRTIRKQRKAQERSLKKLQTKHEHAEERFELSVKQLRNEKGRQRHLLIRGNLERYKNEQPVIDSERQLSGKIVDEEVKVALESTGYMTPQHMTLIDTVLTMPGATIEKEYERRIAAINAAMAVCDAEEGAPSRPRTTKKRSVDAIDISLANSVPKRQRPTAPDAKDNAFSQAIASVCIESPEERPTICFICLGNQMLPESERLRKFKNPGSLSRHFVNKHIKPFPNVLMVAGGVATALWHGWVYQQILRAKMAWRNRNRQPKPEGDASGSTGHERAEAFPPNSADIRAPEEVETPAQEHIIRIHVGVAILIFFFGKVLCESLQYHWREADTETIASFISILVARAKLFAPPRSLDLFANMYLSGTLIFGGGPVVIPLLLSYVVDPGWVSSRDFLIGLAIIQAFPGPNFNFAVFLGALAVRTTSYPTVFGAFLSGPGIFFPGITLAVAMQSFWRVLRKQKYIIDFLRGVNASAVGLVFTAVYRLWEIGYLTPRDRDGLSLAREPWWVVIAAVTYAQSAWFKVPPAVAIVLGAVLGLCWYGVVGPAW</sequence>
<evidence type="ECO:0000256" key="4">
    <source>
        <dbReference type="ARBA" id="ARBA00022692"/>
    </source>
</evidence>
<reference evidence="10" key="2">
    <citation type="journal article" date="2023" name="IMA Fungus">
        <title>Comparative genomic study of the Penicillium genus elucidates a diverse pangenome and 15 lateral gene transfer events.</title>
        <authorList>
            <person name="Petersen C."/>
            <person name="Sorensen T."/>
            <person name="Nielsen M.R."/>
            <person name="Sondergaard T.E."/>
            <person name="Sorensen J.L."/>
            <person name="Fitzpatrick D.A."/>
            <person name="Frisvad J.C."/>
            <person name="Nielsen K.L."/>
        </authorList>
    </citation>
    <scope>NUCLEOTIDE SEQUENCE</scope>
    <source>
        <strain evidence="10">IBT 34128</strain>
    </source>
</reference>
<feature type="region of interest" description="Disordered" evidence="8">
    <location>
        <begin position="1"/>
        <end position="64"/>
    </location>
</feature>
<dbReference type="RefSeq" id="XP_056513185.1">
    <property type="nucleotide sequence ID" value="XM_056655158.1"/>
</dbReference>
<evidence type="ECO:0000256" key="8">
    <source>
        <dbReference type="SAM" id="MobiDB-lite"/>
    </source>
</evidence>
<dbReference type="GeneID" id="81394326"/>
<evidence type="ECO:0000256" key="1">
    <source>
        <dbReference type="ARBA" id="ARBA00004651"/>
    </source>
</evidence>
<dbReference type="Gene3D" id="1.10.443.10">
    <property type="entry name" value="Intergrase catalytic core"/>
    <property type="match status" value="1"/>
</dbReference>
<dbReference type="GO" id="GO:0015109">
    <property type="term" value="F:chromate transmembrane transporter activity"/>
    <property type="evidence" value="ECO:0007669"/>
    <property type="project" value="InterPro"/>
</dbReference>
<dbReference type="Pfam" id="PF02417">
    <property type="entry name" value="Chromate_transp"/>
    <property type="match status" value="1"/>
</dbReference>